<evidence type="ECO:0000313" key="3">
    <source>
        <dbReference type="Proteomes" id="UP000054567"/>
    </source>
</evidence>
<keyword evidence="1" id="KW-0560">Oxidoreductase</keyword>
<dbReference type="Gene3D" id="3.40.50.720">
    <property type="entry name" value="NAD(P)-binding Rossmann-like Domain"/>
    <property type="match status" value="1"/>
</dbReference>
<dbReference type="GO" id="GO:0016491">
    <property type="term" value="F:oxidoreductase activity"/>
    <property type="evidence" value="ECO:0007669"/>
    <property type="project" value="UniProtKB-KW"/>
</dbReference>
<proteinExistence type="predicted"/>
<dbReference type="AlphaFoldDB" id="A0A0J6FQG8"/>
<dbReference type="InterPro" id="IPR036291">
    <property type="entry name" value="NAD(P)-bd_dom_sf"/>
</dbReference>
<protein>
    <submittedName>
        <fullName evidence="2">Retinol dehydrogenase 14</fullName>
    </submittedName>
</protein>
<dbReference type="Pfam" id="PF00106">
    <property type="entry name" value="adh_short"/>
    <property type="match status" value="1"/>
</dbReference>
<reference evidence="3" key="3">
    <citation type="journal article" date="2010" name="Genome Res.">
        <title>Population genomic sequencing of Coccidioides fungi reveals recent hybridization and transposon control.</title>
        <authorList>
            <person name="Neafsey D.E."/>
            <person name="Barker B.M."/>
            <person name="Sharpton T.J."/>
            <person name="Stajich J.E."/>
            <person name="Park D.J."/>
            <person name="Whiston E."/>
            <person name="Hung C.-Y."/>
            <person name="McMahan C."/>
            <person name="White J."/>
            <person name="Sykes S."/>
            <person name="Heiman D."/>
            <person name="Young S."/>
            <person name="Zeng Q."/>
            <person name="Abouelleil A."/>
            <person name="Aftuck L."/>
            <person name="Bessette D."/>
            <person name="Brown A."/>
            <person name="FitzGerald M."/>
            <person name="Lui A."/>
            <person name="Macdonald J.P."/>
            <person name="Priest M."/>
            <person name="Orbach M.J."/>
            <person name="Galgiani J.N."/>
            <person name="Kirkland T.N."/>
            <person name="Cole G.T."/>
            <person name="Birren B.W."/>
            <person name="Henn M.R."/>
            <person name="Taylor J.W."/>
            <person name="Rounsley S.D."/>
        </authorList>
    </citation>
    <scope>NUCLEOTIDE SEQUENCE [LARGE SCALE GENOMIC DNA]</scope>
    <source>
        <strain evidence="3">RMSCC 3488</strain>
    </source>
</reference>
<gene>
    <name evidence="2" type="ORF">CPAG_08907</name>
</gene>
<dbReference type="PANTHER" id="PTHR43157">
    <property type="entry name" value="PHOSPHATIDYLINOSITOL-GLYCAN BIOSYNTHESIS CLASS F PROTEIN-RELATED"/>
    <property type="match status" value="1"/>
</dbReference>
<dbReference type="EMBL" id="DS268114">
    <property type="protein sequence ID" value="KMM72613.1"/>
    <property type="molecule type" value="Genomic_DNA"/>
</dbReference>
<dbReference type="SUPFAM" id="SSF51735">
    <property type="entry name" value="NAD(P)-binding Rossmann-fold domains"/>
    <property type="match status" value="1"/>
</dbReference>
<dbReference type="VEuPathDB" id="FungiDB:CPAG_08907"/>
<evidence type="ECO:0000313" key="2">
    <source>
        <dbReference type="EMBL" id="KMM72613.1"/>
    </source>
</evidence>
<dbReference type="OrthoDB" id="542013at2759"/>
<name>A0A0J6FQG8_COCPO</name>
<dbReference type="PANTHER" id="PTHR43157:SF22">
    <property type="entry name" value="SHORT-CHAIN DEHYDROGENASE_REDUCTASE PHMF"/>
    <property type="match status" value="1"/>
</dbReference>
<reference evidence="2 3" key="1">
    <citation type="submission" date="2007-06" db="EMBL/GenBank/DDBJ databases">
        <title>The Genome Sequence of Coccidioides posadasii RMSCC_3488.</title>
        <authorList>
            <consortium name="Coccidioides Genome Resources Consortium"/>
            <consortium name="The Broad Institute Genome Sequencing Platform"/>
            <person name="Henn M.R."/>
            <person name="Sykes S."/>
            <person name="Young S."/>
            <person name="Jaffe D."/>
            <person name="Berlin A."/>
            <person name="Alvarez P."/>
            <person name="Butler J."/>
            <person name="Gnerre S."/>
            <person name="Grabherr M."/>
            <person name="Mauceli E."/>
            <person name="Brockman W."/>
            <person name="Kodira C."/>
            <person name="Alvarado L."/>
            <person name="Zeng Q."/>
            <person name="Crawford M."/>
            <person name="Antoine C."/>
            <person name="Devon K."/>
            <person name="Galgiani J."/>
            <person name="Orsborn K."/>
            <person name="Lewis M.L."/>
            <person name="Nusbaum C."/>
            <person name="Galagan J."/>
            <person name="Birren B."/>
        </authorList>
    </citation>
    <scope>NUCLEOTIDE SEQUENCE [LARGE SCALE GENOMIC DNA]</scope>
    <source>
        <strain evidence="2 3">RMSCC 3488</strain>
    </source>
</reference>
<reference evidence="3" key="2">
    <citation type="journal article" date="2009" name="Genome Res.">
        <title>Comparative genomic analyses of the human fungal pathogens Coccidioides and their relatives.</title>
        <authorList>
            <person name="Sharpton T.J."/>
            <person name="Stajich J.E."/>
            <person name="Rounsley S.D."/>
            <person name="Gardner M.J."/>
            <person name="Wortman J.R."/>
            <person name="Jordar V.S."/>
            <person name="Maiti R."/>
            <person name="Kodira C.D."/>
            <person name="Neafsey D.E."/>
            <person name="Zeng Q."/>
            <person name="Hung C.-Y."/>
            <person name="McMahan C."/>
            <person name="Muszewska A."/>
            <person name="Grynberg M."/>
            <person name="Mandel M.A."/>
            <person name="Kellner E.M."/>
            <person name="Barker B.M."/>
            <person name="Galgiani J.N."/>
            <person name="Orbach M.J."/>
            <person name="Kirkland T.N."/>
            <person name="Cole G.T."/>
            <person name="Henn M.R."/>
            <person name="Birren B.W."/>
            <person name="Taylor J.W."/>
        </authorList>
    </citation>
    <scope>NUCLEOTIDE SEQUENCE [LARGE SCALE GENOMIC DNA]</scope>
    <source>
        <strain evidence="3">RMSCC 3488</strain>
    </source>
</reference>
<dbReference type="Proteomes" id="UP000054567">
    <property type="component" value="Unassembled WGS sequence"/>
</dbReference>
<sequence length="340" mass="37662">MAAMIAGLYRLLKGRIFTPVDPNTSLEGKTVLITGGNRGLGLEAAIKYVNLGATTVIIGCRSTERGNQAKATIETLTRRKGVVQIWPLDMSRYDSVIAFARRVNEEIPRLDIALLNAGVLHRNYTLSSEGWEDTLQINTLSTILLALLLLQKLRASRTDVGGPANLTFTSSGTHKFVKGEQLVGSEDQSILQHVNAESNFSSIVQYKVSKILIEFAVKCIAKIARQENGTVDVIVNSACPGFCSTNLEREFDSFVHRLFGPIFYFIFGRSAEQGSRTLVSATLLGEESHGKFWTHDSFPDLSQFLISTEEGKRLQERAWTEIVEELKTRSPLIKELLQPS</sequence>
<evidence type="ECO:0000256" key="1">
    <source>
        <dbReference type="ARBA" id="ARBA00023002"/>
    </source>
</evidence>
<accession>A0A0J6FQG8</accession>
<organism evidence="2 3">
    <name type="scientific">Coccidioides posadasii RMSCC 3488</name>
    <dbReference type="NCBI Taxonomy" id="454284"/>
    <lineage>
        <taxon>Eukaryota</taxon>
        <taxon>Fungi</taxon>
        <taxon>Dikarya</taxon>
        <taxon>Ascomycota</taxon>
        <taxon>Pezizomycotina</taxon>
        <taxon>Eurotiomycetes</taxon>
        <taxon>Eurotiomycetidae</taxon>
        <taxon>Onygenales</taxon>
        <taxon>Onygenaceae</taxon>
        <taxon>Coccidioides</taxon>
    </lineage>
</organism>
<dbReference type="PRINTS" id="PR00081">
    <property type="entry name" value="GDHRDH"/>
</dbReference>
<dbReference type="InterPro" id="IPR002347">
    <property type="entry name" value="SDR_fam"/>
</dbReference>